<proteinExistence type="inferred from homology"/>
<comment type="similarity">
    <text evidence="1">Belongs to the methyltransferase superfamily.</text>
</comment>
<keyword evidence="2" id="KW-0489">Methyltransferase</keyword>
<dbReference type="EMBL" id="JAGHQM010000230">
    <property type="protein sequence ID" value="KAH0563250.1"/>
    <property type="molecule type" value="Genomic_DNA"/>
</dbReference>
<keyword evidence="3" id="KW-0808">Transferase</keyword>
<dbReference type="InterPro" id="IPR051052">
    <property type="entry name" value="Diverse_substrate_MTase"/>
</dbReference>
<protein>
    <recommendedName>
        <fullName evidence="4">Methyltransferase type 11 domain-containing protein</fullName>
    </recommendedName>
</protein>
<gene>
    <name evidence="5" type="ORF">GP486_002183</name>
</gene>
<dbReference type="GO" id="GO:0032259">
    <property type="term" value="P:methylation"/>
    <property type="evidence" value="ECO:0007669"/>
    <property type="project" value="UniProtKB-KW"/>
</dbReference>
<evidence type="ECO:0000313" key="6">
    <source>
        <dbReference type="Proteomes" id="UP000750711"/>
    </source>
</evidence>
<dbReference type="Pfam" id="PF08241">
    <property type="entry name" value="Methyltransf_11"/>
    <property type="match status" value="1"/>
</dbReference>
<keyword evidence="6" id="KW-1185">Reference proteome</keyword>
<evidence type="ECO:0000313" key="5">
    <source>
        <dbReference type="EMBL" id="KAH0563250.1"/>
    </source>
</evidence>
<name>A0A9P8LFP9_9PEZI</name>
<sequence length="230" mass="26553">MIDQATHVTHLNNGHHNVTFLEASAESLPLIMDGEVDMVVAGQAAHWFDLPRLWPEMDRIVRKGGTLAFWGYKDHVFVDYPCATDILNQYGYGKGKDRLGDYWPQLGRSIVQNKLRDIQPPGETWEDIQRLEYEPRTQGPKSGEGYLLLAKRLKLGDVEEYVRTWSSVYNWQQDHPEAKRVKEGGLGDVVDEMFEKMVEAEEKWKQAAPNWREKEVEVEWGSGVLLARKR</sequence>
<dbReference type="InterPro" id="IPR013216">
    <property type="entry name" value="Methyltransf_11"/>
</dbReference>
<accession>A0A9P8LFP9</accession>
<comment type="caution">
    <text evidence="5">The sequence shown here is derived from an EMBL/GenBank/DDBJ whole genome shotgun (WGS) entry which is preliminary data.</text>
</comment>
<dbReference type="Gene3D" id="3.40.50.150">
    <property type="entry name" value="Vaccinia Virus protein VP39"/>
    <property type="match status" value="1"/>
</dbReference>
<evidence type="ECO:0000256" key="3">
    <source>
        <dbReference type="ARBA" id="ARBA00022679"/>
    </source>
</evidence>
<feature type="domain" description="Methyltransferase type 11" evidence="4">
    <location>
        <begin position="12"/>
        <end position="69"/>
    </location>
</feature>
<evidence type="ECO:0000259" key="4">
    <source>
        <dbReference type="Pfam" id="PF08241"/>
    </source>
</evidence>
<evidence type="ECO:0000256" key="2">
    <source>
        <dbReference type="ARBA" id="ARBA00022603"/>
    </source>
</evidence>
<organism evidence="5 6">
    <name type="scientific">Trichoglossum hirsutum</name>
    <dbReference type="NCBI Taxonomy" id="265104"/>
    <lineage>
        <taxon>Eukaryota</taxon>
        <taxon>Fungi</taxon>
        <taxon>Dikarya</taxon>
        <taxon>Ascomycota</taxon>
        <taxon>Pezizomycotina</taxon>
        <taxon>Geoglossomycetes</taxon>
        <taxon>Geoglossales</taxon>
        <taxon>Geoglossaceae</taxon>
        <taxon>Trichoglossum</taxon>
    </lineage>
</organism>
<dbReference type="GO" id="GO:0008757">
    <property type="term" value="F:S-adenosylmethionine-dependent methyltransferase activity"/>
    <property type="evidence" value="ECO:0007669"/>
    <property type="project" value="InterPro"/>
</dbReference>
<evidence type="ECO:0000256" key="1">
    <source>
        <dbReference type="ARBA" id="ARBA00008361"/>
    </source>
</evidence>
<dbReference type="PANTHER" id="PTHR44942">
    <property type="entry name" value="METHYLTRANSF_11 DOMAIN-CONTAINING PROTEIN"/>
    <property type="match status" value="1"/>
</dbReference>
<dbReference type="AlphaFoldDB" id="A0A9P8LFP9"/>
<dbReference type="SUPFAM" id="SSF53335">
    <property type="entry name" value="S-adenosyl-L-methionine-dependent methyltransferases"/>
    <property type="match status" value="1"/>
</dbReference>
<dbReference type="InterPro" id="IPR029063">
    <property type="entry name" value="SAM-dependent_MTases_sf"/>
</dbReference>
<dbReference type="PANTHER" id="PTHR44942:SF4">
    <property type="entry name" value="METHYLTRANSFERASE TYPE 11 DOMAIN-CONTAINING PROTEIN"/>
    <property type="match status" value="1"/>
</dbReference>
<dbReference type="CDD" id="cd02440">
    <property type="entry name" value="AdoMet_MTases"/>
    <property type="match status" value="1"/>
</dbReference>
<reference evidence="5" key="1">
    <citation type="submission" date="2021-03" db="EMBL/GenBank/DDBJ databases">
        <title>Comparative genomics and phylogenomic investigation of the class Geoglossomycetes provide insights into ecological specialization and systematics.</title>
        <authorList>
            <person name="Melie T."/>
            <person name="Pirro S."/>
            <person name="Miller A.N."/>
            <person name="Quandt A."/>
        </authorList>
    </citation>
    <scope>NUCLEOTIDE SEQUENCE</scope>
    <source>
        <strain evidence="5">CAQ_001_2017</strain>
    </source>
</reference>
<dbReference type="Proteomes" id="UP000750711">
    <property type="component" value="Unassembled WGS sequence"/>
</dbReference>